<dbReference type="CDD" id="cd03244">
    <property type="entry name" value="ABCC_MRP_domain2"/>
    <property type="match status" value="1"/>
</dbReference>
<dbReference type="GO" id="GO:0071716">
    <property type="term" value="P:leukotriene transport"/>
    <property type="evidence" value="ECO:0007669"/>
    <property type="project" value="Ensembl"/>
</dbReference>
<feature type="transmembrane region" description="Helical" evidence="12">
    <location>
        <begin position="382"/>
        <end position="407"/>
    </location>
</feature>
<proteinExistence type="inferred from homology"/>
<dbReference type="CDD" id="cd03250">
    <property type="entry name" value="ABCC_MRP_domain1"/>
    <property type="match status" value="1"/>
</dbReference>
<comment type="subcellular location">
    <subcellularLocation>
        <location evidence="1">Endomembrane system</location>
        <topology evidence="1">Multi-pass membrane protein</topology>
    </subcellularLocation>
</comment>
<keyword evidence="5" id="KW-0677">Repeat</keyword>
<dbReference type="PANTHER" id="PTHR24223:SF168">
    <property type="entry name" value="ATP-BINDING CASSETTE SUB-FAMILY C MEMBER 11"/>
    <property type="match status" value="1"/>
</dbReference>
<feature type="transmembrane region" description="Helical" evidence="12">
    <location>
        <begin position="157"/>
        <end position="178"/>
    </location>
</feature>
<evidence type="ECO:0000259" key="14">
    <source>
        <dbReference type="PROSITE" id="PS50929"/>
    </source>
</evidence>
<dbReference type="SMART" id="SM00382">
    <property type="entry name" value="AAA"/>
    <property type="match status" value="2"/>
</dbReference>
<dbReference type="CDD" id="cd18599">
    <property type="entry name" value="ABC_6TM_MRP5_8_9_D2"/>
    <property type="match status" value="1"/>
</dbReference>
<feature type="transmembrane region" description="Helical" evidence="12">
    <location>
        <begin position="848"/>
        <end position="873"/>
    </location>
</feature>
<dbReference type="GeneTree" id="ENSGT00940000162968"/>
<keyword evidence="6" id="KW-0547">Nucleotide-binding</keyword>
<feature type="region of interest" description="Disordered" evidence="11">
    <location>
        <begin position="547"/>
        <end position="571"/>
    </location>
</feature>
<feature type="transmembrane region" description="Helical" evidence="12">
    <location>
        <begin position="1093"/>
        <end position="1116"/>
    </location>
</feature>
<dbReference type="PROSITE" id="PS50929">
    <property type="entry name" value="ABC_TM1F"/>
    <property type="match status" value="2"/>
</dbReference>
<dbReference type="EMBL" id="LWLT01000020">
    <property type="status" value="NOT_ANNOTATED_CDS"/>
    <property type="molecule type" value="Genomic_DNA"/>
</dbReference>
<protein>
    <submittedName>
        <fullName evidence="15">ATP binding cassette subfamily C member 11</fullName>
    </submittedName>
</protein>
<dbReference type="Ensembl" id="ENSCHIT00000002467.1">
    <property type="protein sequence ID" value="ENSCHIP00000001051.1"/>
    <property type="gene ID" value="ENSCHIG00000001779.1"/>
</dbReference>
<reference evidence="15" key="3">
    <citation type="submission" date="2025-09" db="UniProtKB">
        <authorList>
            <consortium name="Ensembl"/>
        </authorList>
    </citation>
    <scope>IDENTIFICATION</scope>
</reference>
<dbReference type="InterPro" id="IPR017871">
    <property type="entry name" value="ABC_transporter-like_CS"/>
</dbReference>
<dbReference type="FunFam" id="3.40.50.300:FF:000074">
    <property type="entry name" value="Multidrug resistance-associated protein 5 isoform 1"/>
    <property type="match status" value="1"/>
</dbReference>
<evidence type="ECO:0000256" key="12">
    <source>
        <dbReference type="SAM" id="Phobius"/>
    </source>
</evidence>
<dbReference type="InterPro" id="IPR011527">
    <property type="entry name" value="ABC1_TM_dom"/>
</dbReference>
<evidence type="ECO:0000313" key="16">
    <source>
        <dbReference type="Proteomes" id="UP000291000"/>
    </source>
</evidence>
<dbReference type="FunFam" id="1.20.1560.10:FF:000012">
    <property type="entry name" value="ATP binding cassette subfamily C member 5"/>
    <property type="match status" value="1"/>
</dbReference>
<dbReference type="Gene3D" id="3.40.50.300">
    <property type="entry name" value="P-loop containing nucleotide triphosphate hydrolases"/>
    <property type="match status" value="2"/>
</dbReference>
<dbReference type="InterPro" id="IPR050173">
    <property type="entry name" value="ABC_transporter_C-like"/>
</dbReference>
<dbReference type="InterPro" id="IPR003593">
    <property type="entry name" value="AAA+_ATPase"/>
</dbReference>
<keyword evidence="16" id="KW-1185">Reference proteome</keyword>
<accession>A0A452DMS5</accession>
<keyword evidence="10" id="KW-0325">Glycoprotein</keyword>
<dbReference type="GO" id="GO:0016887">
    <property type="term" value="F:ATP hydrolysis activity"/>
    <property type="evidence" value="ECO:0007669"/>
    <property type="project" value="InterPro"/>
</dbReference>
<feature type="transmembrane region" description="Helical" evidence="12">
    <location>
        <begin position="1008"/>
        <end position="1027"/>
    </location>
</feature>
<evidence type="ECO:0000256" key="9">
    <source>
        <dbReference type="ARBA" id="ARBA00023136"/>
    </source>
</evidence>
<feature type="domain" description="ABC transporter" evidence="13">
    <location>
        <begin position="546"/>
        <end position="779"/>
    </location>
</feature>
<dbReference type="GO" id="GO:0016324">
    <property type="term" value="C:apical plasma membrane"/>
    <property type="evidence" value="ECO:0007669"/>
    <property type="project" value="Ensembl"/>
</dbReference>
<gene>
    <name evidence="15" type="primary">ABCC11</name>
</gene>
<keyword evidence="7" id="KW-0067">ATP-binding</keyword>
<evidence type="ECO:0000256" key="1">
    <source>
        <dbReference type="ARBA" id="ARBA00004127"/>
    </source>
</evidence>
<dbReference type="GO" id="GO:0015432">
    <property type="term" value="F:ABC-type bile acid transporter activity"/>
    <property type="evidence" value="ECO:0007669"/>
    <property type="project" value="Ensembl"/>
</dbReference>
<evidence type="ECO:0000256" key="2">
    <source>
        <dbReference type="ARBA" id="ARBA00009726"/>
    </source>
</evidence>
<dbReference type="FunFam" id="1.20.1560.10:FF:000015">
    <property type="entry name" value="multidrug resistance-associated protein 5 isoform X1"/>
    <property type="match status" value="1"/>
</dbReference>
<dbReference type="SUPFAM" id="SSF52540">
    <property type="entry name" value="P-loop containing nucleoside triphosphate hydrolases"/>
    <property type="match status" value="2"/>
</dbReference>
<evidence type="ECO:0000256" key="10">
    <source>
        <dbReference type="ARBA" id="ARBA00023180"/>
    </source>
</evidence>
<evidence type="ECO:0000259" key="13">
    <source>
        <dbReference type="PROSITE" id="PS50893"/>
    </source>
</evidence>
<dbReference type="Bgee" id="ENSCHIG00000001779">
    <property type="expression patterns" value="Expressed in skin of neck and 2 other cell types or tissues"/>
</dbReference>
<dbReference type="Pfam" id="PF00005">
    <property type="entry name" value="ABC_tran"/>
    <property type="match status" value="2"/>
</dbReference>
<feature type="transmembrane region" description="Helical" evidence="12">
    <location>
        <begin position="193"/>
        <end position="220"/>
    </location>
</feature>
<dbReference type="GO" id="GO:0012505">
    <property type="term" value="C:endomembrane system"/>
    <property type="evidence" value="ECO:0007669"/>
    <property type="project" value="UniProtKB-SubCell"/>
</dbReference>
<dbReference type="GO" id="GO:0008559">
    <property type="term" value="F:ABC-type xenobiotic transporter activity"/>
    <property type="evidence" value="ECO:0007669"/>
    <property type="project" value="Ensembl"/>
</dbReference>
<dbReference type="CDD" id="cd18592">
    <property type="entry name" value="ABC_6TM_MRP5_8_9_D1"/>
    <property type="match status" value="1"/>
</dbReference>
<feature type="transmembrane region" description="Helical" evidence="12">
    <location>
        <begin position="281"/>
        <end position="307"/>
    </location>
</feature>
<evidence type="ECO:0000256" key="6">
    <source>
        <dbReference type="ARBA" id="ARBA00022741"/>
    </source>
</evidence>
<evidence type="ECO:0000256" key="5">
    <source>
        <dbReference type="ARBA" id="ARBA00022737"/>
    </source>
</evidence>
<dbReference type="GO" id="GO:0005524">
    <property type="term" value="F:ATP binding"/>
    <property type="evidence" value="ECO:0007669"/>
    <property type="project" value="UniProtKB-KW"/>
</dbReference>
<feature type="domain" description="ABC transmembrane type-1" evidence="14">
    <location>
        <begin position="158"/>
        <end position="360"/>
    </location>
</feature>
<dbReference type="PANTHER" id="PTHR24223">
    <property type="entry name" value="ATP-BINDING CASSETTE SUB-FAMILY C"/>
    <property type="match status" value="1"/>
</dbReference>
<dbReference type="PROSITE" id="PS50893">
    <property type="entry name" value="ABC_TRANSPORTER_2"/>
    <property type="match status" value="2"/>
</dbReference>
<comment type="similarity">
    <text evidence="2">Belongs to the ABC transporter superfamily. ABCC family. Conjugate transporter (TC 3.A.1.208) subfamily.</text>
</comment>
<feature type="domain" description="ABC transporter" evidence="13">
    <location>
        <begin position="1188"/>
        <end position="1422"/>
    </location>
</feature>
<dbReference type="SUPFAM" id="SSF90123">
    <property type="entry name" value="ABC transporter transmembrane region"/>
    <property type="match status" value="2"/>
</dbReference>
<evidence type="ECO:0000256" key="8">
    <source>
        <dbReference type="ARBA" id="ARBA00022989"/>
    </source>
</evidence>
<dbReference type="STRING" id="9925.ENSCHIP00000001051"/>
<dbReference type="FunFam" id="3.40.50.300:FF:001303">
    <property type="entry name" value="ATP binding cassette subfamily C member 11"/>
    <property type="match status" value="1"/>
</dbReference>
<dbReference type="Proteomes" id="UP000291000">
    <property type="component" value="Chromosome 18"/>
</dbReference>
<keyword evidence="4 12" id="KW-0812">Transmembrane</keyword>
<keyword evidence="3" id="KW-0813">Transport</keyword>
<dbReference type="PROSITE" id="PS00211">
    <property type="entry name" value="ABC_TRANSPORTER_1"/>
    <property type="match status" value="2"/>
</dbReference>
<feature type="transmembrane region" description="Helical" evidence="12">
    <location>
        <begin position="428"/>
        <end position="448"/>
    </location>
</feature>
<keyword evidence="8 12" id="KW-1133">Transmembrane helix</keyword>
<organism evidence="15 16">
    <name type="scientific">Capra hircus</name>
    <name type="common">Goat</name>
    <dbReference type="NCBI Taxonomy" id="9925"/>
    <lineage>
        <taxon>Eukaryota</taxon>
        <taxon>Metazoa</taxon>
        <taxon>Chordata</taxon>
        <taxon>Craniata</taxon>
        <taxon>Vertebrata</taxon>
        <taxon>Euteleostomi</taxon>
        <taxon>Mammalia</taxon>
        <taxon>Eutheria</taxon>
        <taxon>Laurasiatheria</taxon>
        <taxon>Artiodactyla</taxon>
        <taxon>Ruminantia</taxon>
        <taxon>Pecora</taxon>
        <taxon>Bovidae</taxon>
        <taxon>Caprinae</taxon>
        <taxon>Capra</taxon>
    </lineage>
</organism>
<reference evidence="15" key="2">
    <citation type="submission" date="2025-08" db="UniProtKB">
        <authorList>
            <consortium name="Ensembl"/>
        </authorList>
    </citation>
    <scope>IDENTIFICATION</scope>
</reference>
<evidence type="ECO:0000256" key="11">
    <source>
        <dbReference type="SAM" id="MobiDB-lite"/>
    </source>
</evidence>
<evidence type="ECO:0000256" key="4">
    <source>
        <dbReference type="ARBA" id="ARBA00022692"/>
    </source>
</evidence>
<dbReference type="InterPro" id="IPR036640">
    <property type="entry name" value="ABC1_TM_sf"/>
</dbReference>
<dbReference type="InterPro" id="IPR003439">
    <property type="entry name" value="ABC_transporter-like_ATP-bd"/>
</dbReference>
<keyword evidence="9 12" id="KW-0472">Membrane</keyword>
<dbReference type="InterPro" id="IPR027417">
    <property type="entry name" value="P-loop_NTPase"/>
</dbReference>
<sequence>MTRRRMYWVPRSSGGLVNLGLDVDDDMVSGLSYKTITVEDGSWRQQVRECEAPERGKYDAAWKTMIPFRPKPKSPEPQPLDDAGLLSCLTLSWLSPLMVRGLRRCLDENSIPPLSVHDAADKNAKRLRRLWEEEVSRHGIDKASVLRVMLRFQRTRLIFDTIMSCCFSIASVVGPMFVVPKILEYAENPSGDVAYGVGLCLALFFTECLKSLSMCSCWVINQRTGVRFRAAVFSFAFEKLMQFKSLTHITVGEAISFFTSDVNYLFEGVYYGPLAVLTSSLLTVCSITSCFILGPTALIATLCYLLFLPLQVFLTRKIVESQNHTSEVSDQRIRMTSEVLTSIKLIKMYAWEKPFTKVIKGTEYLAFCSEPGMSWRTEPFTFWGFFHLLGLDLCSWKNVLVIHFFILNFPDLRKKETKLLEKCGFIQSLTTVILFLAPSLSVVSLFLTHTGLRLKLTTSVAFTTVATLSPMRLLVFFTPFAVKGLTNSVSAADRFKKFFLQESPVIYVKALEDPSKPVVLEEATLSWRKTCPGIVNGALEVEKNRYTPEGMTRAQPPLGGLEPEDQGDTRGPELHKINLAVSKGTMLGVCGNTGSGKSSLLSAILGQMHLLEGSVGVHGSLAYVPQQAWIINGSVRENILMGRQYDKAWYLQVLHCCSLHHDLEILPFGDMTEVGERGLNLSGGQKQRISLARAVYSDRELYLLDDPLSALDAHVGKYIFEECFKKVLRRKTVILVTHHLQYLEFCDQIILFEDGKICEKGIHSELMQKRGRYAQLIQKMHGKATQGVLRGVAKTEEDLQLEAQAQTTCQEELLSETAVLENQLAKKEKMEEGSLKWRVYHHYIQAGGGYLICGVVFLLMVMVVFLLVFNFWWLSYWLGQGSGKNSSQESNWTTADPGDILDNPQLPFYQLVFGLSSLFAVFLGILLSVVFTKVMGKASTALHNKLFNKVSHCPMSFFDTTPTGRLLNCFAGDMDELDQFLPIVAEQSMLLSLLVIIILLVISFLSPYILLMGVIIFSACLIYFRMFKRAISVFKRLKNYSCSPLFSHILTTLQGLSSIHVYGKTEEFINEFKKLADVQNNYLLMFMSSMRWVALRLELMTNLVTLVVALFLVFGLSSAPYSYKAMALSLVLQLASNFQASARISSETEGCLTAAERILQYMKMCVPEAPLHIEGANCPHGWPQHGEITFQDYQMKYRDNTPIILHGLSLTIHSQEVVGIVGRTGSGKSSLGVALFRLVEPAGGRILIDGVDICSLGLEDLRSKFSVIPQDPVLLSGTIRFNLDPFDRCTDEQIWDALERTFLNKTISKLPQGLQAEVVENGSNFSVGERQLLCIARALLRSSKIILIDEATASLDLETDILIQHTIRESFRGCTVLIIAHRVTTILNCDRILVMGNGKVVEFDKPEVLQKKPGSMFAALLATASSSMS</sequence>
<dbReference type="Gene3D" id="1.20.1560.10">
    <property type="entry name" value="ABC transporter type 1, transmembrane domain"/>
    <property type="match status" value="2"/>
</dbReference>
<feature type="domain" description="ABC transmembrane type-1" evidence="14">
    <location>
        <begin position="855"/>
        <end position="1132"/>
    </location>
</feature>
<feature type="transmembrane region" description="Helical" evidence="12">
    <location>
        <begin position="908"/>
        <end position="931"/>
    </location>
</feature>
<dbReference type="GO" id="GO:0015216">
    <property type="term" value="F:purine nucleotide transmembrane transporter activity"/>
    <property type="evidence" value="ECO:0007669"/>
    <property type="project" value="Ensembl"/>
</dbReference>
<evidence type="ECO:0000313" key="15">
    <source>
        <dbReference type="Ensembl" id="ENSCHIP00000001051.1"/>
    </source>
</evidence>
<evidence type="ECO:0000256" key="3">
    <source>
        <dbReference type="ARBA" id="ARBA00022448"/>
    </source>
</evidence>
<feature type="transmembrane region" description="Helical" evidence="12">
    <location>
        <begin position="980"/>
        <end position="1002"/>
    </location>
</feature>
<dbReference type="Pfam" id="PF00664">
    <property type="entry name" value="ABC_membrane"/>
    <property type="match status" value="2"/>
</dbReference>
<name>A0A452DMS5_CAPHI</name>
<dbReference type="GO" id="GO:0015431">
    <property type="term" value="F:ABC-type glutathione S-conjugate transporter activity"/>
    <property type="evidence" value="ECO:0007669"/>
    <property type="project" value="Ensembl"/>
</dbReference>
<reference evidence="15 16" key="1">
    <citation type="submission" date="2016-04" db="EMBL/GenBank/DDBJ databases">
        <title>Polished mammalian reference genomes with single-molecule sequencing and chromosome conformation capture applied to the Capra hircus genome.</title>
        <authorList>
            <person name="Bickhart D.M."/>
            <person name="Koren S."/>
            <person name="Rosen B."/>
            <person name="Hastie A."/>
            <person name="Liachko I."/>
            <person name="Sullivan S.T."/>
            <person name="Burton J."/>
            <person name="Sayre B.L."/>
            <person name="Huson H.J."/>
            <person name="Lee J."/>
            <person name="Lam E."/>
            <person name="Kelley C.M."/>
            <person name="Hutchison J.L."/>
            <person name="Zhou Y."/>
            <person name="Sun J."/>
            <person name="Crisa A."/>
            <person name="Schwartz J.C."/>
            <person name="Hammond J.A."/>
            <person name="Schroeder S.G."/>
            <person name="Liu G.E."/>
            <person name="Dunham M."/>
            <person name="Shendure J."/>
            <person name="Sonstegard T.S."/>
            <person name="Phillippy A.M."/>
            <person name="Van Tassell C.P."/>
            <person name="Smith T.P."/>
        </authorList>
    </citation>
    <scope>NUCLEOTIDE SEQUENCE [LARGE SCALE GENOMIC DNA]</scope>
</reference>
<evidence type="ECO:0000256" key="7">
    <source>
        <dbReference type="ARBA" id="ARBA00022840"/>
    </source>
</evidence>